<evidence type="ECO:0000313" key="4">
    <source>
        <dbReference type="Proteomes" id="UP000653454"/>
    </source>
</evidence>
<dbReference type="Proteomes" id="UP000653454">
    <property type="component" value="Unassembled WGS sequence"/>
</dbReference>
<dbReference type="EMBL" id="CAJHNJ030000124">
    <property type="protein sequence ID" value="CAG9136095.1"/>
    <property type="molecule type" value="Genomic_DNA"/>
</dbReference>
<feature type="chain" id="PRO_5035768536" evidence="2">
    <location>
        <begin position="19"/>
        <end position="846"/>
    </location>
</feature>
<protein>
    <submittedName>
        <fullName evidence="3">(diamondback moth) hypothetical protein</fullName>
    </submittedName>
</protein>
<name>A0A8S4G4S1_PLUXY</name>
<comment type="caution">
    <text evidence="3">The sequence shown here is derived from an EMBL/GenBank/DDBJ whole genome shotgun (WGS) entry which is preliminary data.</text>
</comment>
<feature type="region of interest" description="Disordered" evidence="1">
    <location>
        <begin position="719"/>
        <end position="746"/>
    </location>
</feature>
<evidence type="ECO:0000256" key="1">
    <source>
        <dbReference type="SAM" id="MobiDB-lite"/>
    </source>
</evidence>
<reference evidence="3" key="1">
    <citation type="submission" date="2020-11" db="EMBL/GenBank/DDBJ databases">
        <authorList>
            <person name="Whiteford S."/>
        </authorList>
    </citation>
    <scope>NUCLEOTIDE SEQUENCE</scope>
</reference>
<keyword evidence="4" id="KW-1185">Reference proteome</keyword>
<dbReference type="AlphaFoldDB" id="A0A8S4G4S1"/>
<gene>
    <name evidence="3" type="ORF">PLXY2_LOCUS14331</name>
</gene>
<feature type="compositionally biased region" description="Low complexity" evidence="1">
    <location>
        <begin position="724"/>
        <end position="745"/>
    </location>
</feature>
<sequence>MCIKELIITVILFELATCYVINNNYNKNAFVEKKKPSNLVLIKNKYKDTNDGDNKPLDGHVVFRANSLDEDNFPNNDVNIVSYQQNNNVFDQMYSNFDMERRKRSIGDKRSKNTVEKPCRNKTNCIDDVDEDDANISQNTKGPFVKLEDLPYVLALVKNYEISKKEIDRFDQLNDIDSLINLSVAPINTSEEFMQNKLHEGKSSVSNPIKRSSIDVQIAKKNTLENNLKSVDSILKVTRDREVYKGEPRTWPEKPSNTAYKYSSHPINADIQIKNAKAKERTSQIDEKGLIKVLSMLTNAFKKVMKQHDDITKLYKKFENGNIKLNQNISAFVSKFNDFENKYNFLVEYFNKVPNVQQMLSDKEKFFAKKEAELTKNLLDLQAQQRKFLMQQKQFYTVQKILLAQNEKISSRQFVISKTQHDIMNRQNIFTRMLKKIKQAHVDQQPKLSKINETIVLKPIVTVKTVNQVDQTTPMVTETSTQLFTSAPQQSESVKINLFSIPIEKKLKNHDAQILREKDFQTVDDLVYKFYFNNTFIESLIKASGLLASIINQPDSPTIFKSAFKRTNMAPATTIYRQKPSPKSNLTALKRQRRWVKLHSRRKHSTNGVALSNSFIDTNILSSNDIETKKNDPFVQMAKTFCNQIGQNGNVQMLSWCIEKALRRLKYLGVKSTYKPVQGTKTIKKELDLKSKSDISNNMTEKTAKVDFIKKAEVTSSTNEMKLPATTSASPTSSSTAATTAASTTLSPELKASTVSVFFPDNTALENNLQQYELTDDDTGNVYFEGSLHASDVVHSREDDAVSDVVPGMDSDSRAELDPATLRLQARRRENVRRINESLLKRIAKG</sequence>
<proteinExistence type="predicted"/>
<feature type="signal peptide" evidence="2">
    <location>
        <begin position="1"/>
        <end position="18"/>
    </location>
</feature>
<evidence type="ECO:0000313" key="3">
    <source>
        <dbReference type="EMBL" id="CAG9136095.1"/>
    </source>
</evidence>
<evidence type="ECO:0000256" key="2">
    <source>
        <dbReference type="SAM" id="SignalP"/>
    </source>
</evidence>
<accession>A0A8S4G4S1</accession>
<organism evidence="3 4">
    <name type="scientific">Plutella xylostella</name>
    <name type="common">Diamondback moth</name>
    <name type="synonym">Plutella maculipennis</name>
    <dbReference type="NCBI Taxonomy" id="51655"/>
    <lineage>
        <taxon>Eukaryota</taxon>
        <taxon>Metazoa</taxon>
        <taxon>Ecdysozoa</taxon>
        <taxon>Arthropoda</taxon>
        <taxon>Hexapoda</taxon>
        <taxon>Insecta</taxon>
        <taxon>Pterygota</taxon>
        <taxon>Neoptera</taxon>
        <taxon>Endopterygota</taxon>
        <taxon>Lepidoptera</taxon>
        <taxon>Glossata</taxon>
        <taxon>Ditrysia</taxon>
        <taxon>Yponomeutoidea</taxon>
        <taxon>Plutellidae</taxon>
        <taxon>Plutella</taxon>
    </lineage>
</organism>
<keyword evidence="2" id="KW-0732">Signal</keyword>